<dbReference type="EC" id="3.5.1.4" evidence="3"/>
<dbReference type="InterPro" id="IPR023631">
    <property type="entry name" value="Amidase_dom"/>
</dbReference>
<sequence length="458" mass="48466">MSPQGHNAGIRRENTGDTPWYELDVHQWRARVAERSAVEGVRAALDRIEERDGYINAFSQVFAEDALRDAASLDQLDPSERGALHGVPVAIKEELDVAGAVTSFGTRANHTPKTADSAVVARLRAAGAIIIGKTHMPEFGAYPLTSSQGYGVTRNPIDLSRTPGGSSGGSAAAVAAGMVPMAMGGDGGGSVRIPAAMCGLVGLKPGRGVLPTAPYTDLWKSLGTSGPMARTVDDVDLLMSVLQDGDPAPLGSDGRAGERSWRVAWLDCSSTPFIPVAEANREARKRAAAQLEAQGVELQPLSARLPDPTLPFLILMFAGIRNEIELLENPDRIEKRHRLTKLVGALMSPKMVSWAEKRAATIGRKVSDIMAREGIDAILTPTVADRPRRADLLVGKGAIRASLLSMPSIAYTAMWNVAGQPALAVPMGQGSDGLPTSVQLVGDVGAEKKLLDLARDLE</sequence>
<evidence type="ECO:0000256" key="3">
    <source>
        <dbReference type="ARBA" id="ARBA00012922"/>
    </source>
</evidence>
<comment type="catalytic activity">
    <reaction evidence="1">
        <text>a monocarboxylic acid amide + H2O = a monocarboxylate + NH4(+)</text>
        <dbReference type="Rhea" id="RHEA:12020"/>
        <dbReference type="ChEBI" id="CHEBI:15377"/>
        <dbReference type="ChEBI" id="CHEBI:28938"/>
        <dbReference type="ChEBI" id="CHEBI:35757"/>
        <dbReference type="ChEBI" id="CHEBI:83628"/>
        <dbReference type="EC" id="3.5.1.4"/>
    </reaction>
</comment>
<dbReference type="Proteomes" id="UP000823907">
    <property type="component" value="Unassembled WGS sequence"/>
</dbReference>
<name>A0A9D2ZQ80_9CORY</name>
<proteinExistence type="inferred from homology"/>
<organism evidence="5 6">
    <name type="scientific">Candidatus Corynebacterium intestinavium</name>
    <dbReference type="NCBI Taxonomy" id="2838531"/>
    <lineage>
        <taxon>Bacteria</taxon>
        <taxon>Bacillati</taxon>
        <taxon>Actinomycetota</taxon>
        <taxon>Actinomycetes</taxon>
        <taxon>Mycobacteriales</taxon>
        <taxon>Corynebacteriaceae</taxon>
        <taxon>Corynebacterium</taxon>
    </lineage>
</organism>
<evidence type="ECO:0000256" key="1">
    <source>
        <dbReference type="ARBA" id="ARBA00001311"/>
    </source>
</evidence>
<dbReference type="Gene3D" id="3.90.1300.10">
    <property type="entry name" value="Amidase signature (AS) domain"/>
    <property type="match status" value="1"/>
</dbReference>
<evidence type="ECO:0000256" key="2">
    <source>
        <dbReference type="ARBA" id="ARBA00009199"/>
    </source>
</evidence>
<evidence type="ECO:0000259" key="4">
    <source>
        <dbReference type="Pfam" id="PF01425"/>
    </source>
</evidence>
<dbReference type="SUPFAM" id="SSF75304">
    <property type="entry name" value="Amidase signature (AS) enzymes"/>
    <property type="match status" value="1"/>
</dbReference>
<dbReference type="EMBL" id="DWUR01000008">
    <property type="protein sequence ID" value="HJD48668.1"/>
    <property type="molecule type" value="Genomic_DNA"/>
</dbReference>
<reference evidence="5" key="1">
    <citation type="journal article" date="2021" name="PeerJ">
        <title>Extensive microbial diversity within the chicken gut microbiome revealed by metagenomics and culture.</title>
        <authorList>
            <person name="Gilroy R."/>
            <person name="Ravi A."/>
            <person name="Getino M."/>
            <person name="Pursley I."/>
            <person name="Horton D.L."/>
            <person name="Alikhan N.F."/>
            <person name="Baker D."/>
            <person name="Gharbi K."/>
            <person name="Hall N."/>
            <person name="Watson M."/>
            <person name="Adriaenssens E.M."/>
            <person name="Foster-Nyarko E."/>
            <person name="Jarju S."/>
            <person name="Secka A."/>
            <person name="Antonio M."/>
            <person name="Oren A."/>
            <person name="Chaudhuri R.R."/>
            <person name="La Ragione R."/>
            <person name="Hildebrand F."/>
            <person name="Pallen M.J."/>
        </authorList>
    </citation>
    <scope>NUCLEOTIDE SEQUENCE</scope>
    <source>
        <strain evidence="5">5925</strain>
    </source>
</reference>
<dbReference type="PANTHER" id="PTHR11895">
    <property type="entry name" value="TRANSAMIDASE"/>
    <property type="match status" value="1"/>
</dbReference>
<comment type="similarity">
    <text evidence="2">Belongs to the amidase family.</text>
</comment>
<gene>
    <name evidence="5" type="ORF">H9907_00820</name>
</gene>
<dbReference type="AlphaFoldDB" id="A0A9D2ZQ80"/>
<evidence type="ECO:0000313" key="5">
    <source>
        <dbReference type="EMBL" id="HJD48668.1"/>
    </source>
</evidence>
<dbReference type="InterPro" id="IPR020556">
    <property type="entry name" value="Amidase_CS"/>
</dbReference>
<feature type="domain" description="Amidase" evidence="4">
    <location>
        <begin position="41"/>
        <end position="451"/>
    </location>
</feature>
<dbReference type="InterPro" id="IPR036928">
    <property type="entry name" value="AS_sf"/>
</dbReference>
<dbReference type="PANTHER" id="PTHR11895:SF7">
    <property type="entry name" value="GLUTAMYL-TRNA(GLN) AMIDOTRANSFERASE SUBUNIT A, MITOCHONDRIAL"/>
    <property type="match status" value="1"/>
</dbReference>
<evidence type="ECO:0000313" key="6">
    <source>
        <dbReference type="Proteomes" id="UP000823907"/>
    </source>
</evidence>
<comment type="caution">
    <text evidence="5">The sequence shown here is derived from an EMBL/GenBank/DDBJ whole genome shotgun (WGS) entry which is preliminary data.</text>
</comment>
<dbReference type="InterPro" id="IPR000120">
    <property type="entry name" value="Amidase"/>
</dbReference>
<dbReference type="GO" id="GO:0004040">
    <property type="term" value="F:amidase activity"/>
    <property type="evidence" value="ECO:0007669"/>
    <property type="project" value="UniProtKB-EC"/>
</dbReference>
<reference evidence="5" key="2">
    <citation type="submission" date="2021-04" db="EMBL/GenBank/DDBJ databases">
        <authorList>
            <person name="Gilroy R."/>
        </authorList>
    </citation>
    <scope>NUCLEOTIDE SEQUENCE</scope>
    <source>
        <strain evidence="5">5925</strain>
    </source>
</reference>
<protein>
    <recommendedName>
        <fullName evidence="3">amidase</fullName>
        <ecNumber evidence="3">3.5.1.4</ecNumber>
    </recommendedName>
</protein>
<dbReference type="PROSITE" id="PS00571">
    <property type="entry name" value="AMIDASES"/>
    <property type="match status" value="1"/>
</dbReference>
<accession>A0A9D2ZQ80</accession>
<dbReference type="Pfam" id="PF01425">
    <property type="entry name" value="Amidase"/>
    <property type="match status" value="1"/>
</dbReference>